<evidence type="ECO:0000313" key="3">
    <source>
        <dbReference type="EMBL" id="KAF4380917.1"/>
    </source>
</evidence>
<evidence type="ECO:0000313" key="5">
    <source>
        <dbReference type="Proteomes" id="UP000525078"/>
    </source>
</evidence>
<feature type="domain" description="Zinc knuckle CX2CX4HX4C" evidence="1">
    <location>
        <begin position="41"/>
        <end position="69"/>
    </location>
</feature>
<organism evidence="2 5">
    <name type="scientific">Cannabis sativa</name>
    <name type="common">Hemp</name>
    <name type="synonym">Marijuana</name>
    <dbReference type="NCBI Taxonomy" id="3483"/>
    <lineage>
        <taxon>Eukaryota</taxon>
        <taxon>Viridiplantae</taxon>
        <taxon>Streptophyta</taxon>
        <taxon>Embryophyta</taxon>
        <taxon>Tracheophyta</taxon>
        <taxon>Spermatophyta</taxon>
        <taxon>Magnoliopsida</taxon>
        <taxon>eudicotyledons</taxon>
        <taxon>Gunneridae</taxon>
        <taxon>Pentapetalae</taxon>
        <taxon>rosids</taxon>
        <taxon>fabids</taxon>
        <taxon>Rosales</taxon>
        <taxon>Cannabaceae</taxon>
        <taxon>Cannabis</taxon>
    </lineage>
</organism>
<gene>
    <name evidence="4" type="ORF">F8388_009578</name>
    <name evidence="2" type="ORF">F8388_024950</name>
    <name evidence="3" type="ORF">G4B88_002290</name>
</gene>
<dbReference type="InterPro" id="IPR025836">
    <property type="entry name" value="Zn_knuckle_CX2CX4HX4C"/>
</dbReference>
<dbReference type="EMBL" id="JAATIP010000067">
    <property type="protein sequence ID" value="KAF4379917.1"/>
    <property type="molecule type" value="Genomic_DNA"/>
</dbReference>
<name>A0A7J6GAL0_CANSA</name>
<dbReference type="EMBL" id="JAATIQ010000114">
    <property type="protein sequence ID" value="KAF4380917.1"/>
    <property type="molecule type" value="Genomic_DNA"/>
</dbReference>
<comment type="caution">
    <text evidence="2">The sequence shown here is derived from an EMBL/GenBank/DDBJ whole genome shotgun (WGS) entry which is preliminary data.</text>
</comment>
<dbReference type="Proteomes" id="UP000525078">
    <property type="component" value="Unassembled WGS sequence"/>
</dbReference>
<evidence type="ECO:0000313" key="4">
    <source>
        <dbReference type="EMBL" id="KAF4391156.1"/>
    </source>
</evidence>
<dbReference type="EMBL" id="JAATIP010000025">
    <property type="protein sequence ID" value="KAF4391156.1"/>
    <property type="molecule type" value="Genomic_DNA"/>
</dbReference>
<accession>A0A7J6GAL0</accession>
<keyword evidence="6" id="KW-1185">Reference proteome</keyword>
<dbReference type="AlphaFoldDB" id="A0A7J6GAL0"/>
<dbReference type="Proteomes" id="UP000583929">
    <property type="component" value="Unassembled WGS sequence"/>
</dbReference>
<proteinExistence type="predicted"/>
<protein>
    <recommendedName>
        <fullName evidence="1">Zinc knuckle CX2CX4HX4C domain-containing protein</fullName>
    </recommendedName>
</protein>
<evidence type="ECO:0000313" key="2">
    <source>
        <dbReference type="EMBL" id="KAF4379917.1"/>
    </source>
</evidence>
<reference evidence="5 6" key="1">
    <citation type="journal article" date="2020" name="bioRxiv">
        <title>Sequence and annotation of 42 cannabis genomes reveals extensive copy number variation in cannabinoid synthesis and pathogen resistance genes.</title>
        <authorList>
            <person name="Mckernan K.J."/>
            <person name="Helbert Y."/>
            <person name="Kane L.T."/>
            <person name="Ebling H."/>
            <person name="Zhang L."/>
            <person name="Liu B."/>
            <person name="Eaton Z."/>
            <person name="Mclaughlin S."/>
            <person name="Kingan S."/>
            <person name="Baybayan P."/>
            <person name="Concepcion G."/>
            <person name="Jordan M."/>
            <person name="Riva A."/>
            <person name="Barbazuk W."/>
            <person name="Harkins T."/>
        </authorList>
    </citation>
    <scope>NUCLEOTIDE SEQUENCE [LARGE SCALE GENOMIC DNA]</scope>
    <source>
        <strain evidence="5 6">cv. Jamaican Lion 4</strain>
        <strain evidence="3">Father</strain>
        <strain evidence="2">Mother</strain>
        <tissue evidence="2">Leaf</tissue>
    </source>
</reference>
<evidence type="ECO:0000259" key="1">
    <source>
        <dbReference type="Pfam" id="PF14392"/>
    </source>
</evidence>
<evidence type="ECO:0000313" key="6">
    <source>
        <dbReference type="Proteomes" id="UP000583929"/>
    </source>
</evidence>
<sequence>MCMKTLFMRDGVPFSEFVFGLMSLNLLMRGKMVKLPKFWDEYWLEFRYENLPIFCFQCGLIGHPFERCASFLELIDNGIDPNLPYGPQMIGDKLPNSGYDRYRTDFSKANVYSFLTRITKKAIGHAIPDLNSNRYLAIGSLPHPSPLTLAESSSNTTIVSRPVETIPKIPSPFPTYY</sequence>
<dbReference type="Pfam" id="PF14392">
    <property type="entry name" value="zf-CCHC_4"/>
    <property type="match status" value="1"/>
</dbReference>